<dbReference type="NCBIfam" id="TIGR04183">
    <property type="entry name" value="Por_Secre_tail"/>
    <property type="match status" value="1"/>
</dbReference>
<dbReference type="EMBL" id="CAIT01000006">
    <property type="protein sequence ID" value="CCH53748.1"/>
    <property type="molecule type" value="Genomic_DNA"/>
</dbReference>
<evidence type="ECO:0000256" key="1">
    <source>
        <dbReference type="SAM" id="SignalP"/>
    </source>
</evidence>
<feature type="chain" id="PRO_5003658939" description="FlgD/Vpr Ig-like domain-containing protein" evidence="1">
    <location>
        <begin position="22"/>
        <end position="585"/>
    </location>
</feature>
<keyword evidence="1" id="KW-0732">Signal</keyword>
<evidence type="ECO:0000313" key="4">
    <source>
        <dbReference type="Proteomes" id="UP000009309"/>
    </source>
</evidence>
<dbReference type="SUPFAM" id="SSF51126">
    <property type="entry name" value="Pectin lyase-like"/>
    <property type="match status" value="1"/>
</dbReference>
<feature type="domain" description="FlgD/Vpr Ig-like" evidence="2">
    <location>
        <begin position="521"/>
        <end position="573"/>
    </location>
</feature>
<dbReference type="InterPro" id="IPR011050">
    <property type="entry name" value="Pectin_lyase_fold/virulence"/>
</dbReference>
<gene>
    <name evidence="3" type="ORF">BN8_02869</name>
</gene>
<dbReference type="STRING" id="1185876.BN8_02869"/>
<evidence type="ECO:0000259" key="2">
    <source>
        <dbReference type="Pfam" id="PF13860"/>
    </source>
</evidence>
<dbReference type="AlphaFoldDB" id="I2GIM3"/>
<dbReference type="InterPro" id="IPR026444">
    <property type="entry name" value="Secre_tail"/>
</dbReference>
<feature type="signal peptide" evidence="1">
    <location>
        <begin position="1"/>
        <end position="21"/>
    </location>
</feature>
<dbReference type="Pfam" id="PF13860">
    <property type="entry name" value="FlgD_ig"/>
    <property type="match status" value="1"/>
</dbReference>
<name>I2GIM3_9BACT</name>
<dbReference type="Proteomes" id="UP000009309">
    <property type="component" value="Unassembled WGS sequence"/>
</dbReference>
<keyword evidence="4" id="KW-1185">Reference proteome</keyword>
<dbReference type="OrthoDB" id="6331147at2"/>
<comment type="caution">
    <text evidence="3">The sequence shown here is derived from an EMBL/GenBank/DDBJ whole genome shotgun (WGS) entry which is preliminary data.</text>
</comment>
<dbReference type="Gene3D" id="2.60.40.4070">
    <property type="match status" value="1"/>
</dbReference>
<reference evidence="3 4" key="1">
    <citation type="journal article" date="2012" name="J. Bacteriol.">
        <title>Genome Sequence of the Filamentous Bacterium Fibrisoma limi BUZ 3T.</title>
        <authorList>
            <person name="Filippini M."/>
            <person name="Qi W."/>
            <person name="Jaenicke S."/>
            <person name="Goesmann A."/>
            <person name="Smits T.H."/>
            <person name="Bagheri H.C."/>
        </authorList>
    </citation>
    <scope>NUCLEOTIDE SEQUENCE [LARGE SCALE GENOMIC DNA]</scope>
    <source>
        <strain evidence="4">BUZ 3T</strain>
    </source>
</reference>
<organism evidence="3 4">
    <name type="scientific">Fibrisoma limi BUZ 3</name>
    <dbReference type="NCBI Taxonomy" id="1185876"/>
    <lineage>
        <taxon>Bacteria</taxon>
        <taxon>Pseudomonadati</taxon>
        <taxon>Bacteroidota</taxon>
        <taxon>Cytophagia</taxon>
        <taxon>Cytophagales</taxon>
        <taxon>Spirosomataceae</taxon>
        <taxon>Fibrisoma</taxon>
    </lineage>
</organism>
<evidence type="ECO:0000313" key="3">
    <source>
        <dbReference type="EMBL" id="CCH53748.1"/>
    </source>
</evidence>
<dbReference type="eggNOG" id="COG1572">
    <property type="taxonomic scope" value="Bacteria"/>
</dbReference>
<protein>
    <recommendedName>
        <fullName evidence="2">FlgD/Vpr Ig-like domain-containing protein</fullName>
    </recommendedName>
</protein>
<accession>I2GIM3</accession>
<proteinExistence type="predicted"/>
<dbReference type="InterPro" id="IPR025965">
    <property type="entry name" value="FlgD/Vpr_Ig-like"/>
</dbReference>
<sequence length="585" mass="64061">MKPTNLLLMGLICLWSVSVVAQKLVPHSFHYQSDTSGRDQLRFLTQVTQPTTTFLRLYFAGTQLGDNSYLVLEGTDGARQELRKPDLENWRYSSAYFNGQSVNVSLFAAPGDRNTININGVKISGESTDRSRNARQTAPLAAVARQMAATSVTSPYAKAVGRFTNGSDSYGTGWIAPNGAIVTSWLMHGLYLSHEDSFDLIEFNVPPSVGTTVMHPSPQDQYPLLIRTVPHHGPLYFQNVPNHVLIYDGWMMFDPQPNGTGLRPGERQQEYFRIATNPRNSTIYEQGEGNMLVDIFHYGHTSGDQLEGSTTYRTLRLSQTHLLPQYDYLTAYNNGDRDRFVLYSLPTWGGSDMGAPITFAGTNVAIGVHNGSNEYNLGHGRGFRDNGLRNELNDYFFSNSVYVDFDGPPSGATGEIHKPYLTANQAASSAPSGAQVYFVRGTYPGSATFNRPMTLRAAVGTVSIGASPVGARQAAGPTIPPHWLEGAPSFDRESAEDHRVRAYPNPFRDQTEIKCAFAEGSPVSVDILNTAGVSVATFTLNNVKSGQNGVQWNGTDQNGKPVPSGLYVVKVSDGRQTFTTKVLKQ</sequence>
<dbReference type="RefSeq" id="WP_009282328.1">
    <property type="nucleotide sequence ID" value="NZ_CAIT01000006.1"/>
</dbReference>